<reference evidence="1 2" key="1">
    <citation type="submission" date="2019-01" db="EMBL/GenBank/DDBJ databases">
        <title>Draft genome sequences of the type strains of six Macrococcus species.</title>
        <authorList>
            <person name="Mazhar S."/>
            <person name="Altermann E."/>
            <person name="Hill C."/>
            <person name="Mcauliffe O."/>
        </authorList>
    </citation>
    <scope>NUCLEOTIDE SEQUENCE [LARGE SCALE GENOMIC DNA]</scope>
    <source>
        <strain evidence="1 2">ATCC 51828</strain>
    </source>
</reference>
<dbReference type="EMBL" id="SCWD01000001">
    <property type="protein sequence ID" value="TDM04051.1"/>
    <property type="molecule type" value="Genomic_DNA"/>
</dbReference>
<gene>
    <name evidence="1" type="ORF">ERX40_02460</name>
</gene>
<dbReference type="RefSeq" id="WP_133416911.1">
    <property type="nucleotide sequence ID" value="NZ_SCWD01000001.1"/>
</dbReference>
<evidence type="ECO:0000313" key="1">
    <source>
        <dbReference type="EMBL" id="TDM04051.1"/>
    </source>
</evidence>
<proteinExistence type="predicted"/>
<accession>A0A9Q8CMB8</accession>
<organism evidence="1 2">
    <name type="scientific">Macrococcus carouselicus</name>
    <dbReference type="NCBI Taxonomy" id="69969"/>
    <lineage>
        <taxon>Bacteria</taxon>
        <taxon>Bacillati</taxon>
        <taxon>Bacillota</taxon>
        <taxon>Bacilli</taxon>
        <taxon>Bacillales</taxon>
        <taxon>Staphylococcaceae</taxon>
        <taxon>Macrococcus</taxon>
    </lineage>
</organism>
<sequence length="63" mass="7584">MKSKKYEMTNKALESFERMKQEMNKVESISNEMLVQLEEMRSSFKSSQNCHKYDVYLESTNTY</sequence>
<name>A0A9Q8CMB8_9STAP</name>
<protein>
    <submittedName>
        <fullName evidence="1">Uncharacterized protein</fullName>
    </submittedName>
</protein>
<dbReference type="AlphaFoldDB" id="A0A9Q8CMB8"/>
<keyword evidence="2" id="KW-1185">Reference proteome</keyword>
<dbReference type="Proteomes" id="UP000295280">
    <property type="component" value="Unassembled WGS sequence"/>
</dbReference>
<evidence type="ECO:0000313" key="2">
    <source>
        <dbReference type="Proteomes" id="UP000295280"/>
    </source>
</evidence>
<comment type="caution">
    <text evidence="1">The sequence shown here is derived from an EMBL/GenBank/DDBJ whole genome shotgun (WGS) entry which is preliminary data.</text>
</comment>